<dbReference type="GO" id="GO:0008237">
    <property type="term" value="F:metallopeptidase activity"/>
    <property type="evidence" value="ECO:0007669"/>
    <property type="project" value="UniProtKB-KW"/>
</dbReference>
<reference evidence="4" key="1">
    <citation type="submission" date="2020-07" db="EMBL/GenBank/DDBJ databases">
        <title>Huge and variable diversity of episymbiotic CPR bacteria and DPANN archaea in groundwater ecosystems.</title>
        <authorList>
            <person name="He C.Y."/>
            <person name="Keren R."/>
            <person name="Whittaker M."/>
            <person name="Farag I.F."/>
            <person name="Doudna J."/>
            <person name="Cate J.H.D."/>
            <person name="Banfield J.F."/>
        </authorList>
    </citation>
    <scope>NUCLEOTIDE SEQUENCE</scope>
    <source>
        <strain evidence="4">NC_groundwater_1520_Pr4_B-0.1um_53_5</strain>
    </source>
</reference>
<dbReference type="Pfam" id="PF18962">
    <property type="entry name" value="Por_Secre_tail"/>
    <property type="match status" value="1"/>
</dbReference>
<accession>A0A933I9S0</accession>
<dbReference type="Pfam" id="PF05547">
    <property type="entry name" value="Peptidase_M6"/>
    <property type="match status" value="1"/>
</dbReference>
<sequence>MNAKKVILAVFLVLLAASLSIAMPPRERVKEPVWITNARKAGMDSPKDGLIQQLQSKDASTKISGSRSYPVVIGYFTDTASTYTRDTIQLRLFNTGTNVMSVNNYYRDMSYNAMSCSGSVAAWVNSGHTMNYFGNGSNGLNTADTIQSAYGFIKHTLVACDAAVDFSVPAYDQNGDGYVDVLWVVHAGRGGEEEPDTLGNWIWSHSWQLIYWKSGTGKVFTTNDPRPGYAGQYMKIDKYIIMPEKTLYANGVADVDLIGCGVFCHEFGHALGLPDLYDTGGVDSISGEGIGKWSLMAGGSWGGNGATNARPVALDVWCRSFLGWSHPALVTTNNQYTVNSIMAADSGSSYKLARLGSDTTKQYWLVENRHELGMGPVSSVRWDSLLPSASPGGLAIYHIDTTYTSGTYFANNTVNVNSTNGTSRNRPYGVCLEETDDTTAGYLSELWYGTNGGDTADIWTSLTQASFDSSGTDYPVTYLNGATPTTGGSHTLVAVRAIPAASAAMTCSMFVEVLTGVEGQPQAGLIPEAFALSNSYPNPAKGQITFSYQLPKASQATLEIYNMLGQRVQKFDLGHQPAGTHSLSWNSSQAVQGVYFYRLQAGDYSSTKKMMLVK</sequence>
<dbReference type="GO" id="GO:0006508">
    <property type="term" value="P:proteolysis"/>
    <property type="evidence" value="ECO:0007669"/>
    <property type="project" value="InterPro"/>
</dbReference>
<dbReference type="PANTHER" id="PTHR41775">
    <property type="entry name" value="SECRETED PROTEIN-RELATED"/>
    <property type="match status" value="1"/>
</dbReference>
<keyword evidence="4" id="KW-0482">Metalloprotease</keyword>
<keyword evidence="4" id="KW-0378">Hydrolase</keyword>
<organism evidence="4 5">
    <name type="scientific">candidate division TA06 bacterium</name>
    <dbReference type="NCBI Taxonomy" id="2250710"/>
    <lineage>
        <taxon>Bacteria</taxon>
        <taxon>Bacteria division TA06</taxon>
    </lineage>
</organism>
<dbReference type="NCBIfam" id="TIGR03296">
    <property type="entry name" value="M6dom_TIGR03296"/>
    <property type="match status" value="1"/>
</dbReference>
<feature type="chain" id="PRO_5037610917" evidence="1">
    <location>
        <begin position="23"/>
        <end position="614"/>
    </location>
</feature>
<dbReference type="PANTHER" id="PTHR41775:SF1">
    <property type="entry name" value="PEPTIDASE M6-LIKE DOMAIN-CONTAINING PROTEIN"/>
    <property type="match status" value="1"/>
</dbReference>
<dbReference type="Gene3D" id="2.60.40.4070">
    <property type="match status" value="1"/>
</dbReference>
<dbReference type="InterPro" id="IPR026444">
    <property type="entry name" value="Secre_tail"/>
</dbReference>
<dbReference type="Proteomes" id="UP000736328">
    <property type="component" value="Unassembled WGS sequence"/>
</dbReference>
<feature type="signal peptide" evidence="1">
    <location>
        <begin position="1"/>
        <end position="22"/>
    </location>
</feature>
<name>A0A933I9S0_UNCT6</name>
<feature type="domain" description="Secretion system C-terminal sorting" evidence="3">
    <location>
        <begin position="536"/>
        <end position="611"/>
    </location>
</feature>
<dbReference type="SUPFAM" id="SSF55486">
    <property type="entry name" value="Metalloproteases ('zincins'), catalytic domain"/>
    <property type="match status" value="1"/>
</dbReference>
<keyword evidence="4" id="KW-0645">Protease</keyword>
<evidence type="ECO:0000313" key="5">
    <source>
        <dbReference type="Proteomes" id="UP000736328"/>
    </source>
</evidence>
<protein>
    <submittedName>
        <fullName evidence="4">M6 family metalloprotease domain-containing protein</fullName>
    </submittedName>
</protein>
<keyword evidence="1" id="KW-0732">Signal</keyword>
<dbReference type="AlphaFoldDB" id="A0A933I9S0"/>
<feature type="domain" description="Peptidase M6-like" evidence="2">
    <location>
        <begin position="95"/>
        <end position="321"/>
    </location>
</feature>
<dbReference type="InterPro" id="IPR008757">
    <property type="entry name" value="Peptidase_M6-like_domain"/>
</dbReference>
<evidence type="ECO:0000259" key="3">
    <source>
        <dbReference type="Pfam" id="PF18962"/>
    </source>
</evidence>
<dbReference type="EMBL" id="JACQXR010000084">
    <property type="protein sequence ID" value="MBI4726826.1"/>
    <property type="molecule type" value="Genomic_DNA"/>
</dbReference>
<evidence type="ECO:0000259" key="2">
    <source>
        <dbReference type="Pfam" id="PF05547"/>
    </source>
</evidence>
<proteinExistence type="predicted"/>
<evidence type="ECO:0000313" key="4">
    <source>
        <dbReference type="EMBL" id="MBI4726826.1"/>
    </source>
</evidence>
<evidence type="ECO:0000256" key="1">
    <source>
        <dbReference type="SAM" id="SignalP"/>
    </source>
</evidence>
<dbReference type="NCBIfam" id="TIGR04183">
    <property type="entry name" value="Por_Secre_tail"/>
    <property type="match status" value="1"/>
</dbReference>
<comment type="caution">
    <text evidence="4">The sequence shown here is derived from an EMBL/GenBank/DDBJ whole genome shotgun (WGS) entry which is preliminary data.</text>
</comment>
<gene>
    <name evidence="4" type="ORF">HY768_06330</name>
</gene>